<accession>A0A413KNB4</accession>
<dbReference type="RefSeq" id="WP_070836454.1">
    <property type="nucleotide sequence ID" value="NZ_CP117042.1"/>
</dbReference>
<comment type="caution">
    <text evidence="1">The sequence shown here is derived from an EMBL/GenBank/DDBJ whole genome shotgun (WGS) entry which is preliminary data.</text>
</comment>
<gene>
    <name evidence="1" type="ORF">DWX18_03375</name>
</gene>
<dbReference type="EMBL" id="QRWZ01000003">
    <property type="protein sequence ID" value="RGT61685.1"/>
    <property type="molecule type" value="Genomic_DNA"/>
</dbReference>
<sequence>MKSMLDTLADKLAEVPALSNIAIHYFQRPESLSESDSSIVLIPLAPPQQETFGSDNFLQKRFSYQVNVESSDYYETKRIAHEVEKVFLEAAFYQNTGGLDEYFEETKRYVDARTYRGFSSVYDIEY</sequence>
<dbReference type="AlphaFoldDB" id="A0A413KNB4"/>
<protein>
    <submittedName>
        <fullName evidence="1">Uncharacterized protein</fullName>
    </submittedName>
</protein>
<dbReference type="Proteomes" id="UP000284046">
    <property type="component" value="Unassembled WGS sequence"/>
</dbReference>
<evidence type="ECO:0000313" key="1">
    <source>
        <dbReference type="EMBL" id="RGT61685.1"/>
    </source>
</evidence>
<name>A0A413KNB4_STRAP</name>
<proteinExistence type="predicted"/>
<reference evidence="1 2" key="1">
    <citation type="submission" date="2018-08" db="EMBL/GenBank/DDBJ databases">
        <title>A genome reference for cultivated species of the human gut microbiota.</title>
        <authorList>
            <person name="Zou Y."/>
            <person name="Xue W."/>
            <person name="Luo G."/>
        </authorList>
    </citation>
    <scope>NUCLEOTIDE SEQUENCE [LARGE SCALE GENOMIC DNA]</scope>
    <source>
        <strain evidence="1 2">AF18-38</strain>
    </source>
</reference>
<evidence type="ECO:0000313" key="2">
    <source>
        <dbReference type="Proteomes" id="UP000284046"/>
    </source>
</evidence>
<organism evidence="1 2">
    <name type="scientific">Streptococcus anginosus</name>
    <dbReference type="NCBI Taxonomy" id="1328"/>
    <lineage>
        <taxon>Bacteria</taxon>
        <taxon>Bacillati</taxon>
        <taxon>Bacillota</taxon>
        <taxon>Bacilli</taxon>
        <taxon>Lactobacillales</taxon>
        <taxon>Streptococcaceae</taxon>
        <taxon>Streptococcus</taxon>
        <taxon>Streptococcus anginosus group</taxon>
    </lineage>
</organism>